<dbReference type="AlphaFoldDB" id="A0A9Q7F194"/>
<evidence type="ECO:0000259" key="4">
    <source>
        <dbReference type="Pfam" id="PF03486"/>
    </source>
</evidence>
<evidence type="ECO:0000256" key="1">
    <source>
        <dbReference type="ARBA" id="ARBA00001974"/>
    </source>
</evidence>
<organism evidence="6 7">
    <name type="scientific">Aminithiophilus ramosus</name>
    <dbReference type="NCBI Taxonomy" id="3029084"/>
    <lineage>
        <taxon>Bacteria</taxon>
        <taxon>Thermotogati</taxon>
        <taxon>Synergistota</taxon>
        <taxon>Synergistia</taxon>
        <taxon>Synergistales</taxon>
        <taxon>Aminithiophilaceae</taxon>
        <taxon>Aminithiophilus</taxon>
    </lineage>
</organism>
<comment type="cofactor">
    <cofactor evidence="1">
        <name>FAD</name>
        <dbReference type="ChEBI" id="CHEBI:57692"/>
    </cofactor>
</comment>
<name>A0A9Q7F194_9BACT</name>
<dbReference type="KEGG" id="aram:KAR29_05880"/>
<keyword evidence="3" id="KW-0274">FAD</keyword>
<dbReference type="SUPFAM" id="SSF160996">
    <property type="entry name" value="HI0933 insert domain-like"/>
    <property type="match status" value="1"/>
</dbReference>
<dbReference type="Gene3D" id="1.10.8.260">
    <property type="entry name" value="HI0933 insert domain-like"/>
    <property type="match status" value="1"/>
</dbReference>
<proteinExistence type="predicted"/>
<dbReference type="Pfam" id="PF03486">
    <property type="entry name" value="HI0933_like"/>
    <property type="match status" value="1"/>
</dbReference>
<keyword evidence="2" id="KW-0285">Flavoprotein</keyword>
<evidence type="ECO:0000256" key="2">
    <source>
        <dbReference type="ARBA" id="ARBA00022630"/>
    </source>
</evidence>
<evidence type="ECO:0000313" key="6">
    <source>
        <dbReference type="EMBL" id="QTX33702.1"/>
    </source>
</evidence>
<dbReference type="PRINTS" id="PR00368">
    <property type="entry name" value="FADPNR"/>
</dbReference>
<sequence>MYGRSLITLKTGRDSQDTWDLIVIGGGPAGLFAAAEAAAGGERTLLVEGNGETGKKLLLTGKGRCNFTNAGLSAQTLQEPFGRKGRFLHTGLAAFGPEAICRFFDERGLASVVERGKRVFPASGDARTVRDLLVEEARRQGVTIRTNHLVRELLREDRRIVAVRTSKGELRARRIIVATGGCSYGRTGSRGDAFGWARELGIDVVPPRPAIVPIRTAESGALNLDGLILRNVALALFVGGKKTDSRFGEMQFTPFGISGPIAMDLARNVGEALEGNDDVTLSIDLKPALDAAKIDARLIRDIEKRKGYPFSSLLAGLLPRELIASFVDLAAVAVDRPLNGITKEERQRIAALLKGFPLTPTGLLGFDWALVTSGGISLKELDPRTMRAKAWENLHFAGEVIDLDGPTGGYNLQVCWSTAFLAGRGGTR</sequence>
<dbReference type="InterPro" id="IPR004792">
    <property type="entry name" value="BaiN-like"/>
</dbReference>
<dbReference type="EMBL" id="CP072943">
    <property type="protein sequence ID" value="QTX33702.1"/>
    <property type="molecule type" value="Genomic_DNA"/>
</dbReference>
<reference evidence="7" key="1">
    <citation type="submission" date="2021-04" db="EMBL/GenBank/DDBJ databases">
        <title>A novel Synergistetes isolate from a pyrite-forming mixed culture.</title>
        <authorList>
            <person name="Bunk B."/>
            <person name="Sproer C."/>
            <person name="Spring S."/>
            <person name="Pester M."/>
        </authorList>
    </citation>
    <scope>NUCLEOTIDE SEQUENCE [LARGE SCALE GENOMIC DNA]</scope>
    <source>
        <strain evidence="7">J.5.4.2-T.3.5.2</strain>
    </source>
</reference>
<dbReference type="SUPFAM" id="SSF51905">
    <property type="entry name" value="FAD/NAD(P)-binding domain"/>
    <property type="match status" value="1"/>
</dbReference>
<accession>A0A9Q7F194</accession>
<feature type="domain" description="RsdA/BaiN/AoA(So)-like Rossmann fold-like" evidence="4">
    <location>
        <begin position="20"/>
        <end position="424"/>
    </location>
</feature>
<dbReference type="InterPro" id="IPR057661">
    <property type="entry name" value="RsdA/BaiN/AoA(So)_Rossmann"/>
</dbReference>
<dbReference type="InterPro" id="IPR036188">
    <property type="entry name" value="FAD/NAD-bd_sf"/>
</dbReference>
<dbReference type="InterPro" id="IPR023166">
    <property type="entry name" value="BaiN-like_dom_sf"/>
</dbReference>
<feature type="domain" description="RsdA/BaiN/AoA(So)-like insert" evidence="5">
    <location>
        <begin position="208"/>
        <end position="371"/>
    </location>
</feature>
<gene>
    <name evidence="6" type="ORF">KAR29_05880</name>
</gene>
<dbReference type="InterPro" id="IPR055178">
    <property type="entry name" value="RsdA/BaiN/AoA(So)-like_dom"/>
</dbReference>
<dbReference type="Gene3D" id="2.40.30.10">
    <property type="entry name" value="Translation factors"/>
    <property type="match status" value="1"/>
</dbReference>
<dbReference type="Gene3D" id="3.50.50.60">
    <property type="entry name" value="FAD/NAD(P)-binding domain"/>
    <property type="match status" value="1"/>
</dbReference>
<evidence type="ECO:0000313" key="7">
    <source>
        <dbReference type="Proteomes" id="UP000671879"/>
    </source>
</evidence>
<keyword evidence="7" id="KW-1185">Reference proteome</keyword>
<dbReference type="NCBIfam" id="TIGR00275">
    <property type="entry name" value="aminoacetone oxidase family FAD-binding enzyme"/>
    <property type="match status" value="1"/>
</dbReference>
<dbReference type="PRINTS" id="PR00411">
    <property type="entry name" value="PNDRDTASEI"/>
</dbReference>
<protein>
    <submittedName>
        <fullName evidence="6">NAD(P)/FAD-dependent oxidoreductase</fullName>
    </submittedName>
</protein>
<dbReference type="Proteomes" id="UP000671879">
    <property type="component" value="Chromosome"/>
</dbReference>
<dbReference type="PANTHER" id="PTHR42887">
    <property type="entry name" value="OS12G0638800 PROTEIN"/>
    <property type="match status" value="1"/>
</dbReference>
<dbReference type="PANTHER" id="PTHR42887:SF2">
    <property type="entry name" value="OS12G0638800 PROTEIN"/>
    <property type="match status" value="1"/>
</dbReference>
<dbReference type="Pfam" id="PF22780">
    <property type="entry name" value="HI0933_like_1st"/>
    <property type="match status" value="1"/>
</dbReference>
<evidence type="ECO:0000256" key="3">
    <source>
        <dbReference type="ARBA" id="ARBA00022827"/>
    </source>
</evidence>
<evidence type="ECO:0000259" key="5">
    <source>
        <dbReference type="Pfam" id="PF22780"/>
    </source>
</evidence>